<dbReference type="InterPro" id="IPR036637">
    <property type="entry name" value="Phosphohistidine_dom_sf"/>
</dbReference>
<dbReference type="RefSeq" id="WP_357986197.1">
    <property type="nucleotide sequence ID" value="NZ_JBFAIH010000025.1"/>
</dbReference>
<keyword evidence="3" id="KW-1185">Reference proteome</keyword>
<accession>A0ABV3FHZ3</accession>
<evidence type="ECO:0000259" key="1">
    <source>
        <dbReference type="Pfam" id="PF00391"/>
    </source>
</evidence>
<evidence type="ECO:0000313" key="2">
    <source>
        <dbReference type="EMBL" id="MEV0367123.1"/>
    </source>
</evidence>
<organism evidence="2 3">
    <name type="scientific">Nocardia fusca</name>
    <dbReference type="NCBI Taxonomy" id="941183"/>
    <lineage>
        <taxon>Bacteria</taxon>
        <taxon>Bacillati</taxon>
        <taxon>Actinomycetota</taxon>
        <taxon>Actinomycetes</taxon>
        <taxon>Mycobacteriales</taxon>
        <taxon>Nocardiaceae</taxon>
        <taxon>Nocardia</taxon>
    </lineage>
</organism>
<dbReference type="Proteomes" id="UP001551658">
    <property type="component" value="Unassembled WGS sequence"/>
</dbReference>
<comment type="caution">
    <text evidence="2">The sequence shown here is derived from an EMBL/GenBank/DDBJ whole genome shotgun (WGS) entry which is preliminary data.</text>
</comment>
<dbReference type="SUPFAM" id="SSF52009">
    <property type="entry name" value="Phosphohistidine domain"/>
    <property type="match status" value="1"/>
</dbReference>
<dbReference type="InterPro" id="IPR051549">
    <property type="entry name" value="PEP_Utilizing_Enz"/>
</dbReference>
<feature type="domain" description="PEP-utilising enzyme mobile" evidence="1">
    <location>
        <begin position="460"/>
        <end position="530"/>
    </location>
</feature>
<reference evidence="2 3" key="1">
    <citation type="submission" date="2024-06" db="EMBL/GenBank/DDBJ databases">
        <title>The Natural Products Discovery Center: Release of the First 8490 Sequenced Strains for Exploring Actinobacteria Biosynthetic Diversity.</title>
        <authorList>
            <person name="Kalkreuter E."/>
            <person name="Kautsar S.A."/>
            <person name="Yang D."/>
            <person name="Bader C.D."/>
            <person name="Teijaro C.N."/>
            <person name="Fluegel L."/>
            <person name="Davis C.M."/>
            <person name="Simpson J.R."/>
            <person name="Lauterbach L."/>
            <person name="Steele A.D."/>
            <person name="Gui C."/>
            <person name="Meng S."/>
            <person name="Li G."/>
            <person name="Viehrig K."/>
            <person name="Ye F."/>
            <person name="Su P."/>
            <person name="Kiefer A.F."/>
            <person name="Nichols A."/>
            <person name="Cepeda A.J."/>
            <person name="Yan W."/>
            <person name="Fan B."/>
            <person name="Jiang Y."/>
            <person name="Adhikari A."/>
            <person name="Zheng C.-J."/>
            <person name="Schuster L."/>
            <person name="Cowan T.M."/>
            <person name="Smanski M.J."/>
            <person name="Chevrette M.G."/>
            <person name="De Carvalho L.P.S."/>
            <person name="Shen B."/>
        </authorList>
    </citation>
    <scope>NUCLEOTIDE SEQUENCE [LARGE SCALE GENOMIC DNA]</scope>
    <source>
        <strain evidence="2 3">NPDC050671</strain>
    </source>
</reference>
<dbReference type="PANTHER" id="PTHR43615:SF1">
    <property type="entry name" value="PPDK_N DOMAIN-CONTAINING PROTEIN"/>
    <property type="match status" value="1"/>
</dbReference>
<evidence type="ECO:0000313" key="3">
    <source>
        <dbReference type="Proteomes" id="UP001551658"/>
    </source>
</evidence>
<gene>
    <name evidence="2" type="ORF">AB0H72_30985</name>
</gene>
<dbReference type="Gene3D" id="3.50.30.10">
    <property type="entry name" value="Phosphohistidine domain"/>
    <property type="match status" value="1"/>
</dbReference>
<dbReference type="InterPro" id="IPR008279">
    <property type="entry name" value="PEP-util_enz_mobile_dom"/>
</dbReference>
<dbReference type="EMBL" id="JBFAIH010000025">
    <property type="protein sequence ID" value="MEV0367123.1"/>
    <property type="molecule type" value="Genomic_DNA"/>
</dbReference>
<protein>
    <submittedName>
        <fullName evidence="2">PEP-utilizing enzyme</fullName>
    </submittedName>
</protein>
<dbReference type="Pfam" id="PF00391">
    <property type="entry name" value="PEP-utilizers"/>
    <property type="match status" value="1"/>
</dbReference>
<dbReference type="PANTHER" id="PTHR43615">
    <property type="entry name" value="PHOSPHOENOLPYRUVATE SYNTHASE-RELATED"/>
    <property type="match status" value="1"/>
</dbReference>
<sequence>MSSREIVEETLDNTVIDPAVTWTTGNVAEAFPGVFTTLGFTFVNAAVETATRTTFKNLGVLTAKQVCVPDQPEDMFWTLFAGRAAANIDKFREIANITPGTSATAVEQQLFGYVRPETVDANSARRYPVIAVKAPGAVLRLPGRHDAEFAELRRWRLAHLDGIDALDHAGCVALLADARARFQRMLTKHMLVAFVSSGLADRVTDMLADLDLAHLGPALLSGVGSDESEVANDLWALAHEQITLREFTDRHGYHGTNEGQLHGVTWREDPTPVLDRLADYRAVPADSPRAPRARSREQIETRQRALAEVRAALPWGRRGTAAWTVRMAGRWIALREQGKAGYLLTFDIARAVTRRQGALLVSAGVIDRVDDIFHLSYDEVCGGVTDDRRAVVAERRAQYDERCAYRLPQSWAGVPALVKTGESELPALEVAGVITGVAASGGVVEGRARVVRDPATTELDDGDILVCETTDPSWVSLFLVAAGVVTDYGGMLSHGPIVARELGIPCVCGTEDGSYRIRDGQFIRLDGDQGTVTVLG</sequence>
<name>A0ABV3FHZ3_9NOCA</name>
<proteinExistence type="predicted"/>